<dbReference type="InterPro" id="IPR008083">
    <property type="entry name" value="CD34"/>
</dbReference>
<keyword evidence="6 8" id="KW-0472">Membrane</keyword>
<dbReference type="Ensembl" id="ENSPSTT00000008559.1">
    <property type="protein sequence ID" value="ENSPSTP00000008153.1"/>
    <property type="gene ID" value="ENSPSTG00000005751.1"/>
</dbReference>
<evidence type="ECO:0000256" key="4">
    <source>
        <dbReference type="ARBA" id="ARBA00022889"/>
    </source>
</evidence>
<keyword evidence="10" id="KW-1185">Reference proteome</keyword>
<keyword evidence="4" id="KW-0130">Cell adhesion</keyword>
<evidence type="ECO:0000313" key="9">
    <source>
        <dbReference type="Ensembl" id="ENSPSTP00000008153.1"/>
    </source>
</evidence>
<dbReference type="PANTHER" id="PTHR16677:SF1">
    <property type="entry name" value="HEMATOPOIETIC PROGENITOR CELL ANTIGEN CD34"/>
    <property type="match status" value="1"/>
</dbReference>
<reference evidence="9" key="1">
    <citation type="submission" date="2025-08" db="UniProtKB">
        <authorList>
            <consortium name="Ensembl"/>
        </authorList>
    </citation>
    <scope>IDENTIFICATION</scope>
</reference>
<dbReference type="PRINTS" id="PR01700">
    <property type="entry name" value="CD34ANTIGEN"/>
</dbReference>
<dbReference type="PANTHER" id="PTHR16677">
    <property type="entry name" value="HEMATOPOIETIC PROGENITOR CELL ANTIGEN CD34"/>
    <property type="match status" value="1"/>
</dbReference>
<keyword evidence="2 8" id="KW-0812">Transmembrane</keyword>
<dbReference type="AlphaFoldDB" id="A0A8C9EZX9"/>
<reference evidence="9" key="2">
    <citation type="submission" date="2025-09" db="UniProtKB">
        <authorList>
            <consortium name="Ensembl"/>
        </authorList>
    </citation>
    <scope>IDENTIFICATION</scope>
</reference>
<dbReference type="InterPro" id="IPR013836">
    <property type="entry name" value="CD34/Podocalyxin"/>
</dbReference>
<evidence type="ECO:0000256" key="1">
    <source>
        <dbReference type="ARBA" id="ARBA00004479"/>
    </source>
</evidence>
<comment type="subcellular location">
    <subcellularLocation>
        <location evidence="1">Membrane</location>
        <topology evidence="1">Single-pass type I membrane protein</topology>
    </subcellularLocation>
</comment>
<evidence type="ECO:0000313" key="10">
    <source>
        <dbReference type="Proteomes" id="UP000694428"/>
    </source>
</evidence>
<keyword evidence="7" id="KW-0325">Glycoprotein</keyword>
<evidence type="ECO:0000256" key="8">
    <source>
        <dbReference type="SAM" id="Phobius"/>
    </source>
</evidence>
<evidence type="ECO:0000256" key="6">
    <source>
        <dbReference type="ARBA" id="ARBA00023136"/>
    </source>
</evidence>
<proteinExistence type="predicted"/>
<protein>
    <recommendedName>
        <fullName evidence="11">CD34 molecule</fullName>
    </recommendedName>
</protein>
<name>A0A8C9EZX9_PAVCR</name>
<sequence length="213" mass="23329">MSLARVAMNILISFILGFVALCLKTLQKHFLDTKGSDLWSAICEEDAHRVPPPCQIKLATSEVDQECLLLVLDGNTGQQLSSRLSLMVFFFFQFGIKSLERGSVRSHQDFSRKTLTALVTSGLLLAALGTAGYFLMRRRSWSPAGQRLVSAYRWQRPGFSPVIAHGWCRSHWSASLPGGSHSRCAAVQEVAGAQHCWVQPRMVAAGPAHGGSC</sequence>
<evidence type="ECO:0000256" key="7">
    <source>
        <dbReference type="ARBA" id="ARBA00023180"/>
    </source>
</evidence>
<dbReference type="GO" id="GO:0007160">
    <property type="term" value="P:cell-matrix adhesion"/>
    <property type="evidence" value="ECO:0007669"/>
    <property type="project" value="TreeGrafter"/>
</dbReference>
<evidence type="ECO:0000256" key="3">
    <source>
        <dbReference type="ARBA" id="ARBA00022729"/>
    </source>
</evidence>
<dbReference type="GO" id="GO:0005886">
    <property type="term" value="C:plasma membrane"/>
    <property type="evidence" value="ECO:0007669"/>
    <property type="project" value="UniProtKB-ARBA"/>
</dbReference>
<dbReference type="Proteomes" id="UP000694428">
    <property type="component" value="Unplaced"/>
</dbReference>
<evidence type="ECO:0008006" key="11">
    <source>
        <dbReference type="Google" id="ProtNLM"/>
    </source>
</evidence>
<accession>A0A8C9EZX9</accession>
<dbReference type="Pfam" id="PF06365">
    <property type="entry name" value="CD34_antigen"/>
    <property type="match status" value="1"/>
</dbReference>
<keyword evidence="3" id="KW-0732">Signal</keyword>
<keyword evidence="5 8" id="KW-1133">Transmembrane helix</keyword>
<organism evidence="9 10">
    <name type="scientific">Pavo cristatus</name>
    <name type="common">Indian peafowl</name>
    <name type="synonym">Blue peafowl</name>
    <dbReference type="NCBI Taxonomy" id="9049"/>
    <lineage>
        <taxon>Eukaryota</taxon>
        <taxon>Metazoa</taxon>
        <taxon>Chordata</taxon>
        <taxon>Craniata</taxon>
        <taxon>Vertebrata</taxon>
        <taxon>Euteleostomi</taxon>
        <taxon>Archelosauria</taxon>
        <taxon>Archosauria</taxon>
        <taxon>Dinosauria</taxon>
        <taxon>Saurischia</taxon>
        <taxon>Theropoda</taxon>
        <taxon>Coelurosauria</taxon>
        <taxon>Aves</taxon>
        <taxon>Neognathae</taxon>
        <taxon>Galloanserae</taxon>
        <taxon>Galliformes</taxon>
        <taxon>Phasianidae</taxon>
        <taxon>Phasianinae</taxon>
        <taxon>Pavo</taxon>
    </lineage>
</organism>
<evidence type="ECO:0000256" key="5">
    <source>
        <dbReference type="ARBA" id="ARBA00022989"/>
    </source>
</evidence>
<feature type="transmembrane region" description="Helical" evidence="8">
    <location>
        <begin position="116"/>
        <end position="136"/>
    </location>
</feature>
<feature type="transmembrane region" description="Helical" evidence="8">
    <location>
        <begin position="6"/>
        <end position="26"/>
    </location>
</feature>
<evidence type="ECO:0000256" key="2">
    <source>
        <dbReference type="ARBA" id="ARBA00022692"/>
    </source>
</evidence>